<proteinExistence type="predicted"/>
<dbReference type="EMBL" id="KV440974">
    <property type="protein sequence ID" value="OAD77399.1"/>
    <property type="molecule type" value="Genomic_DNA"/>
</dbReference>
<dbReference type="RefSeq" id="XP_018295439.1">
    <property type="nucleotide sequence ID" value="XM_018440656.1"/>
</dbReference>
<gene>
    <name evidence="1" type="ORF">PHYBLDRAFT_60532</name>
</gene>
<protein>
    <submittedName>
        <fullName evidence="1">Uncharacterized protein</fullName>
    </submittedName>
</protein>
<dbReference type="InParanoid" id="A0A167P7F3"/>
<name>A0A167P7F3_PHYB8</name>
<dbReference type="VEuPathDB" id="FungiDB:PHYBLDRAFT_60532"/>
<evidence type="ECO:0000313" key="2">
    <source>
        <dbReference type="Proteomes" id="UP000077315"/>
    </source>
</evidence>
<organism evidence="1 2">
    <name type="scientific">Phycomyces blakesleeanus (strain ATCC 8743b / DSM 1359 / FGSC 10004 / NBRC 33097 / NRRL 1555)</name>
    <dbReference type="NCBI Taxonomy" id="763407"/>
    <lineage>
        <taxon>Eukaryota</taxon>
        <taxon>Fungi</taxon>
        <taxon>Fungi incertae sedis</taxon>
        <taxon>Mucoromycota</taxon>
        <taxon>Mucoromycotina</taxon>
        <taxon>Mucoromycetes</taxon>
        <taxon>Mucorales</taxon>
        <taxon>Phycomycetaceae</taxon>
        <taxon>Phycomyces</taxon>
    </lineage>
</organism>
<dbReference type="GeneID" id="29001562"/>
<sequence>MRGRNQFIRSVVEKIFFCFGRVTVKTGFVYSSAWTLLGADQTVLRLLGADQTVLKTIGCGPDGFGDYWKRDRVYLTKVKDTRIRRVWCDKQDISKYMKIRSVLMKMVIYDTTSIKNAISICADFESVVTLGLAQIKKENNIVVATADFESVVMLVLAQVKR</sequence>
<evidence type="ECO:0000313" key="1">
    <source>
        <dbReference type="EMBL" id="OAD77399.1"/>
    </source>
</evidence>
<reference evidence="2" key="1">
    <citation type="submission" date="2015-06" db="EMBL/GenBank/DDBJ databases">
        <title>Expansion of signal transduction pathways in fungi by whole-genome duplication.</title>
        <authorList>
            <consortium name="DOE Joint Genome Institute"/>
            <person name="Corrochano L.M."/>
            <person name="Kuo A."/>
            <person name="Marcet-Houben M."/>
            <person name="Polaino S."/>
            <person name="Salamov A."/>
            <person name="Villalobos J.M."/>
            <person name="Alvarez M.I."/>
            <person name="Avalos J."/>
            <person name="Benito E.P."/>
            <person name="Benoit I."/>
            <person name="Burger G."/>
            <person name="Camino L.P."/>
            <person name="Canovas D."/>
            <person name="Cerda-Olmedo E."/>
            <person name="Cheng J.-F."/>
            <person name="Dominguez A."/>
            <person name="Elias M."/>
            <person name="Eslava A.P."/>
            <person name="Glaser F."/>
            <person name="Grimwood J."/>
            <person name="Gutierrez G."/>
            <person name="Heitman J."/>
            <person name="Henrissat B."/>
            <person name="Iturriaga E.A."/>
            <person name="Lang B.F."/>
            <person name="Lavin J.L."/>
            <person name="Lee S."/>
            <person name="Li W."/>
            <person name="Lindquist E."/>
            <person name="Lopez-Garcia S."/>
            <person name="Luque E.M."/>
            <person name="Marcos A.T."/>
            <person name="Martin J."/>
            <person name="McCluskey K."/>
            <person name="Medina H.R."/>
            <person name="Miralles-Duran A."/>
            <person name="Miyazaki A."/>
            <person name="Munoz-Torres E."/>
            <person name="Oguiza J.A."/>
            <person name="Ohm R."/>
            <person name="Olmedo M."/>
            <person name="Orejas M."/>
            <person name="Ortiz-Castellanos L."/>
            <person name="Pisabarro A.G."/>
            <person name="Rodriguez-Romero J."/>
            <person name="Ruiz-Herrera J."/>
            <person name="Ruiz-Vazquez R."/>
            <person name="Sanz C."/>
            <person name="Schackwitz W."/>
            <person name="Schmutz J."/>
            <person name="Shahriari M."/>
            <person name="Shelest E."/>
            <person name="Silva-Franco F."/>
            <person name="Soanes D."/>
            <person name="Syed K."/>
            <person name="Tagua V.G."/>
            <person name="Talbot N.J."/>
            <person name="Thon M."/>
            <person name="De vries R.P."/>
            <person name="Wiebenga A."/>
            <person name="Yadav J.S."/>
            <person name="Braun E.L."/>
            <person name="Baker S."/>
            <person name="Garre V."/>
            <person name="Horwitz B."/>
            <person name="Torres-Martinez S."/>
            <person name="Idnurm A."/>
            <person name="Herrera-Estrella A."/>
            <person name="Gabaldon T."/>
            <person name="Grigoriev I.V."/>
        </authorList>
    </citation>
    <scope>NUCLEOTIDE SEQUENCE [LARGE SCALE GENOMIC DNA]</scope>
    <source>
        <strain evidence="2">NRRL 1555(-)</strain>
    </source>
</reference>
<dbReference type="Proteomes" id="UP000077315">
    <property type="component" value="Unassembled WGS sequence"/>
</dbReference>
<keyword evidence="2" id="KW-1185">Reference proteome</keyword>
<accession>A0A167P7F3</accession>
<dbReference type="AlphaFoldDB" id="A0A167P7F3"/>